<dbReference type="EMBL" id="CM008048">
    <property type="protein sequence ID" value="PAN21472.1"/>
    <property type="molecule type" value="Genomic_DNA"/>
</dbReference>
<protein>
    <recommendedName>
        <fullName evidence="14">NAC domain-containing protein</fullName>
    </recommendedName>
</protein>
<sequence length="422" mass="46121">MENEPAYSAGGPGHFTTGYQDFPMCFQESPYGPCNVQDLLLEFNAGLTHLPDPYPAAARDIAGPYPYMAAADVFGGMDSAPPELIQPPQVNAAGPGPYPAGDTTGPYTATAGMGVLHMAMESASGEAIAGAGLAQPDPYSAVDIDLSAATDKEMVRLLCERYEHHKREAKEESQSLSQLEASAAAGLVQPDPWDLPRRCYAARKKFGSDEKTRRGCWKERDSEFTAIRGDPWLPRALRYVGFRRTLEFHTDDGTKTDWLMHEYAMLHHSDGHLFLKEEIVLCNVFNNGKDGVPYPSTNTANDGEPEGELDGNNLPHNDHCLHLHHDAVVQSDQAPSSGTKRPRADGPKTRTTGESGVWQHFTKIYIEAPKEAGSKKKDCYSLVYAVCHGCDKVFRASPKNGTSSLRRHAATCQCKHMHATSS</sequence>
<proteinExistence type="predicted"/>
<evidence type="ECO:0000259" key="12">
    <source>
        <dbReference type="PROSITE" id="PS51005"/>
    </source>
</evidence>
<dbReference type="PANTHER" id="PTHR31989">
    <property type="entry name" value="NAC DOMAIN-CONTAINING PROTEIN 82-RELATED"/>
    <property type="match status" value="1"/>
</dbReference>
<dbReference type="Proteomes" id="UP000243499">
    <property type="component" value="Chromosome 3"/>
</dbReference>
<evidence type="ECO:0000256" key="1">
    <source>
        <dbReference type="ARBA" id="ARBA00004123"/>
    </source>
</evidence>
<keyword evidence="5" id="KW-0805">Transcription regulation</keyword>
<comment type="subcellular location">
    <subcellularLocation>
        <location evidence="1">Nucleus</location>
    </subcellularLocation>
</comment>
<evidence type="ECO:0000256" key="6">
    <source>
        <dbReference type="ARBA" id="ARBA00023125"/>
    </source>
</evidence>
<feature type="domain" description="BED-type" evidence="11">
    <location>
        <begin position="352"/>
        <end position="422"/>
    </location>
</feature>
<evidence type="ECO:0008006" key="14">
    <source>
        <dbReference type="Google" id="ProtNLM"/>
    </source>
</evidence>
<evidence type="ECO:0000256" key="7">
    <source>
        <dbReference type="ARBA" id="ARBA00023163"/>
    </source>
</evidence>
<feature type="region of interest" description="Disordered" evidence="10">
    <location>
        <begin position="330"/>
        <end position="353"/>
    </location>
</feature>
<dbReference type="GO" id="GO:0006355">
    <property type="term" value="P:regulation of DNA-templated transcription"/>
    <property type="evidence" value="ECO:0007669"/>
    <property type="project" value="InterPro"/>
</dbReference>
<keyword evidence="4" id="KW-0862">Zinc</keyword>
<dbReference type="SUPFAM" id="SSF101941">
    <property type="entry name" value="NAC domain"/>
    <property type="match status" value="1"/>
</dbReference>
<keyword evidence="7" id="KW-0804">Transcription</keyword>
<dbReference type="GO" id="GO:0003677">
    <property type="term" value="F:DNA binding"/>
    <property type="evidence" value="ECO:0007669"/>
    <property type="project" value="UniProtKB-KW"/>
</dbReference>
<dbReference type="Gene3D" id="2.170.150.80">
    <property type="entry name" value="NAC domain"/>
    <property type="match status" value="1"/>
</dbReference>
<keyword evidence="8" id="KW-0539">Nucleus</keyword>
<evidence type="ECO:0000259" key="11">
    <source>
        <dbReference type="PROSITE" id="PS50808"/>
    </source>
</evidence>
<dbReference type="InterPro" id="IPR036093">
    <property type="entry name" value="NAC_dom_sf"/>
</dbReference>
<dbReference type="PROSITE" id="PS51005">
    <property type="entry name" value="NAC"/>
    <property type="match status" value="1"/>
</dbReference>
<evidence type="ECO:0000256" key="4">
    <source>
        <dbReference type="ARBA" id="ARBA00022833"/>
    </source>
</evidence>
<feature type="domain" description="NAC" evidence="12">
    <location>
        <begin position="141"/>
        <end position="287"/>
    </location>
</feature>
<evidence type="ECO:0000256" key="9">
    <source>
        <dbReference type="PROSITE-ProRule" id="PRU00027"/>
    </source>
</evidence>
<accession>A0A2S3HER1</accession>
<keyword evidence="3 9" id="KW-0863">Zinc-finger</keyword>
<evidence type="ECO:0000313" key="13">
    <source>
        <dbReference type="EMBL" id="PAN21472.1"/>
    </source>
</evidence>
<dbReference type="Pfam" id="PF02365">
    <property type="entry name" value="NAM"/>
    <property type="match status" value="1"/>
</dbReference>
<evidence type="ECO:0000256" key="8">
    <source>
        <dbReference type="ARBA" id="ARBA00023242"/>
    </source>
</evidence>
<dbReference type="InterPro" id="IPR003441">
    <property type="entry name" value="NAC-dom"/>
</dbReference>
<name>A0A2S3HER1_9POAL</name>
<evidence type="ECO:0000256" key="3">
    <source>
        <dbReference type="ARBA" id="ARBA00022771"/>
    </source>
</evidence>
<feature type="region of interest" description="Disordered" evidence="10">
    <location>
        <begin position="292"/>
        <end position="316"/>
    </location>
</feature>
<reference evidence="13" key="1">
    <citation type="submission" date="2018-04" db="EMBL/GenBank/DDBJ databases">
        <title>WGS assembly of Panicum hallii.</title>
        <authorList>
            <person name="Lovell J."/>
            <person name="Jenkins J."/>
            <person name="Lowry D."/>
            <person name="Mamidi S."/>
            <person name="Sreedasyam A."/>
            <person name="Weng X."/>
            <person name="Barry K."/>
            <person name="Bonette J."/>
            <person name="Campitelli B."/>
            <person name="Daum C."/>
            <person name="Gordon S."/>
            <person name="Gould B."/>
            <person name="Lipzen A."/>
            <person name="Macqueen A."/>
            <person name="Palacio-Mejia J."/>
            <person name="Plott C."/>
            <person name="Shakirov E."/>
            <person name="Shu S."/>
            <person name="Yoshinaga Y."/>
            <person name="Zane M."/>
            <person name="Rokhsar D."/>
            <person name="Grimwood J."/>
            <person name="Schmutz J."/>
            <person name="Juenger T."/>
        </authorList>
    </citation>
    <scope>NUCLEOTIDE SEQUENCE [LARGE SCALE GENOMIC DNA]</scope>
    <source>
        <strain evidence="13">FIL2</strain>
    </source>
</reference>
<keyword evidence="6" id="KW-0238">DNA-binding</keyword>
<dbReference type="GO" id="GO:0008270">
    <property type="term" value="F:zinc ion binding"/>
    <property type="evidence" value="ECO:0007669"/>
    <property type="project" value="UniProtKB-KW"/>
</dbReference>
<dbReference type="InterPro" id="IPR003656">
    <property type="entry name" value="Znf_BED"/>
</dbReference>
<organism evidence="13">
    <name type="scientific">Panicum hallii</name>
    <dbReference type="NCBI Taxonomy" id="206008"/>
    <lineage>
        <taxon>Eukaryota</taxon>
        <taxon>Viridiplantae</taxon>
        <taxon>Streptophyta</taxon>
        <taxon>Embryophyta</taxon>
        <taxon>Tracheophyta</taxon>
        <taxon>Spermatophyta</taxon>
        <taxon>Magnoliopsida</taxon>
        <taxon>Liliopsida</taxon>
        <taxon>Poales</taxon>
        <taxon>Poaceae</taxon>
        <taxon>PACMAD clade</taxon>
        <taxon>Panicoideae</taxon>
        <taxon>Panicodae</taxon>
        <taxon>Paniceae</taxon>
        <taxon>Panicinae</taxon>
        <taxon>Panicum</taxon>
        <taxon>Panicum sect. Panicum</taxon>
    </lineage>
</organism>
<dbReference type="SMART" id="SM00614">
    <property type="entry name" value="ZnF_BED"/>
    <property type="match status" value="1"/>
</dbReference>
<dbReference type="Gramene" id="PAN21472">
    <property type="protein sequence ID" value="PAN21472"/>
    <property type="gene ID" value="PAHAL_3G469500"/>
</dbReference>
<dbReference type="GO" id="GO:0005634">
    <property type="term" value="C:nucleus"/>
    <property type="evidence" value="ECO:0007669"/>
    <property type="project" value="UniProtKB-SubCell"/>
</dbReference>
<keyword evidence="2" id="KW-0479">Metal-binding</keyword>
<dbReference type="AlphaFoldDB" id="A0A2S3HER1"/>
<evidence type="ECO:0000256" key="10">
    <source>
        <dbReference type="SAM" id="MobiDB-lite"/>
    </source>
</evidence>
<gene>
    <name evidence="13" type="ORF">PAHAL_3G469500</name>
</gene>
<evidence type="ECO:0000256" key="5">
    <source>
        <dbReference type="ARBA" id="ARBA00023015"/>
    </source>
</evidence>
<feature type="compositionally biased region" description="Polar residues" evidence="10">
    <location>
        <begin position="330"/>
        <end position="339"/>
    </location>
</feature>
<dbReference type="PROSITE" id="PS50808">
    <property type="entry name" value="ZF_BED"/>
    <property type="match status" value="1"/>
</dbReference>
<evidence type="ECO:0000256" key="2">
    <source>
        <dbReference type="ARBA" id="ARBA00022723"/>
    </source>
</evidence>